<dbReference type="EMBL" id="LKBA01000007">
    <property type="protein sequence ID" value="KPN63022.1"/>
    <property type="molecule type" value="Genomic_DNA"/>
</dbReference>
<evidence type="ECO:0008006" key="4">
    <source>
        <dbReference type="Google" id="ProtNLM"/>
    </source>
</evidence>
<dbReference type="AlphaFoldDB" id="A0A0P7IGL8"/>
<dbReference type="RefSeq" id="WP_055190623.1">
    <property type="nucleotide sequence ID" value="NZ_FPBS01000010.1"/>
</dbReference>
<dbReference type="Proteomes" id="UP000050471">
    <property type="component" value="Unassembled WGS sequence"/>
</dbReference>
<dbReference type="Gene3D" id="3.40.50.300">
    <property type="entry name" value="P-loop containing nucleotide triphosphate hydrolases"/>
    <property type="match status" value="1"/>
</dbReference>
<dbReference type="InterPro" id="IPR027417">
    <property type="entry name" value="P-loop_NTPase"/>
</dbReference>
<name>A0A0P7IGL8_9RHOB</name>
<keyword evidence="3" id="KW-1185">Reference proteome</keyword>
<evidence type="ECO:0000256" key="1">
    <source>
        <dbReference type="SAM" id="Coils"/>
    </source>
</evidence>
<dbReference type="OrthoDB" id="8107482at2"/>
<evidence type="ECO:0000313" key="3">
    <source>
        <dbReference type="Proteomes" id="UP000050471"/>
    </source>
</evidence>
<reference evidence="2 3" key="1">
    <citation type="submission" date="2015-09" db="EMBL/GenBank/DDBJ databases">
        <title>Draft genome sequence of Aliiroseovarius crassostreae CV919-312TSm, the causative agent of Roseovarius Oyster Disease (formerly Juvenile Oyster Disease).</title>
        <authorList>
            <person name="Kessner L."/>
            <person name="Spinard E."/>
            <person name="Nelson D."/>
        </authorList>
    </citation>
    <scope>NUCLEOTIDE SEQUENCE [LARGE SCALE GENOMIC DNA]</scope>
    <source>
        <strain evidence="2 3">CV919-312</strain>
    </source>
</reference>
<evidence type="ECO:0000313" key="2">
    <source>
        <dbReference type="EMBL" id="KPN63022.1"/>
    </source>
</evidence>
<organism evidence="2 3">
    <name type="scientific">Aliiroseovarius crassostreae</name>
    <dbReference type="NCBI Taxonomy" id="154981"/>
    <lineage>
        <taxon>Bacteria</taxon>
        <taxon>Pseudomonadati</taxon>
        <taxon>Pseudomonadota</taxon>
        <taxon>Alphaproteobacteria</taxon>
        <taxon>Rhodobacterales</taxon>
        <taxon>Paracoccaceae</taxon>
        <taxon>Aliiroseovarius</taxon>
    </lineage>
</organism>
<keyword evidence="1" id="KW-0175">Coiled coil</keyword>
<sequence length="564" mass="63705">MKRLKFRKLWLLSSREKKARVEDFSNLTTAVVADNDFGKSSLVKSLYATLGADPSRTPEPWKNAKVESLLEIEVDGSIFFVLKQAGRFALFDEGGKLTWTGNSVVKALAPKVGELLDFEVTLKLKGGKNAVPPPAFCFLPFYLDQEKGWVDTWASFSGLEMVSAYKDDIARYHTGIRPKEYYRSKAAKDEATVERGELAQERAALTKARKRFKDKRKHVGISLDVGTFEDRIKALLKEQNALQKSYDEIRNEISHLQAQRTASQEEVEIAARVLSELEADIKFSQKLSDAEIVCPVCSTVHENDFANRFGLHNDADACRIVLLESRGKVEKLESEISLQLKSIPALQTRIDQIQSILEETRGQIKLGDMLRDESERLVDGTFEEEERAIDGDIGVLNEKIAAAKKEMSAFEKKEHKDKIIEFYAGKLREFCTKLGVENVPSNMWDNIRPTIRETGNRAPRLILAYCYAVLHTINEFSTSCFCPIVVDTPLQQDPDPKNSERMISFAINERPKGSQLVLATGSLQGVNFEGREINPVNKEQLLQAEQYEPVRKFMLPFLNAVLTD</sequence>
<comment type="caution">
    <text evidence="2">The sequence shown here is derived from an EMBL/GenBank/DDBJ whole genome shotgun (WGS) entry which is preliminary data.</text>
</comment>
<accession>A0A0P7IGL8</accession>
<gene>
    <name evidence="2" type="ORF">AKJ29_02410</name>
</gene>
<protein>
    <recommendedName>
        <fullName evidence="4">Rad50/SbcC-type AAA domain-containing protein</fullName>
    </recommendedName>
</protein>
<dbReference type="STRING" id="154981.AKJ29_02410"/>
<feature type="coiled-coil region" evidence="1">
    <location>
        <begin position="232"/>
        <end position="266"/>
    </location>
</feature>
<proteinExistence type="predicted"/>